<keyword evidence="2" id="KW-0285">Flavoprotein</keyword>
<dbReference type="EMBL" id="FOLL01000003">
    <property type="protein sequence ID" value="SFC01480.1"/>
    <property type="molecule type" value="Genomic_DNA"/>
</dbReference>
<evidence type="ECO:0000259" key="4">
    <source>
        <dbReference type="Pfam" id="PF01494"/>
    </source>
</evidence>
<dbReference type="InterPro" id="IPR050641">
    <property type="entry name" value="RIFMO-like"/>
</dbReference>
<dbReference type="RefSeq" id="WP_170845636.1">
    <property type="nucleotide sequence ID" value="NZ_FOLL01000003.1"/>
</dbReference>
<comment type="cofactor">
    <cofactor evidence="1">
        <name>FAD</name>
        <dbReference type="ChEBI" id="CHEBI:57692"/>
    </cofactor>
</comment>
<dbReference type="Proteomes" id="UP000199577">
    <property type="component" value="Unassembled WGS sequence"/>
</dbReference>
<dbReference type="SUPFAM" id="SSF51905">
    <property type="entry name" value="FAD/NAD(P)-binding domain"/>
    <property type="match status" value="1"/>
</dbReference>
<evidence type="ECO:0000256" key="1">
    <source>
        <dbReference type="ARBA" id="ARBA00001974"/>
    </source>
</evidence>
<keyword evidence="6" id="KW-1185">Reference proteome</keyword>
<dbReference type="AlphaFoldDB" id="A0A1I1FWX1"/>
<dbReference type="GO" id="GO:0071949">
    <property type="term" value="F:FAD binding"/>
    <property type="evidence" value="ECO:0007669"/>
    <property type="project" value="InterPro"/>
</dbReference>
<dbReference type="STRING" id="623281.SAMN05421747_10394"/>
<reference evidence="5 6" key="1">
    <citation type="submission" date="2016-10" db="EMBL/GenBank/DDBJ databases">
        <authorList>
            <person name="de Groot N.N."/>
        </authorList>
    </citation>
    <scope>NUCLEOTIDE SEQUENCE [LARGE SCALE GENOMIC DNA]</scope>
    <source>
        <strain evidence="5 6">DSM 22900</strain>
    </source>
</reference>
<dbReference type="InterPro" id="IPR002938">
    <property type="entry name" value="FAD-bd"/>
</dbReference>
<evidence type="ECO:0000313" key="5">
    <source>
        <dbReference type="EMBL" id="SFC01480.1"/>
    </source>
</evidence>
<feature type="domain" description="FAD-binding" evidence="4">
    <location>
        <begin position="23"/>
        <end position="359"/>
    </location>
</feature>
<dbReference type="InterPro" id="IPR036188">
    <property type="entry name" value="FAD/NAD-bd_sf"/>
</dbReference>
<dbReference type="PRINTS" id="PR00420">
    <property type="entry name" value="RNGMNOXGNASE"/>
</dbReference>
<name>A0A1I1FWX1_9SPHI</name>
<dbReference type="Gene3D" id="3.50.50.60">
    <property type="entry name" value="FAD/NAD(P)-binding domain"/>
    <property type="match status" value="1"/>
</dbReference>
<sequence length="550" mass="61978">MISTKSRRCSLSSDAVESTKHRDVLIVGAGPSGLMMAAQLLRFGVQPKIIDAKRGPDRASKAIAVQARSLELFRQMGLADRLLEAGMPCYGIQVQGQRRPLGKVDFARMENPDTAFPFLHIVGQDRTEKLLLARLTEKACPVDWETRLVSLRQDDNGVQVVLEHEGAAERWACRWLIGADGAGSMVRECLGIRFEGRRYDGRFFLADVVIRDGHHRHVHFFVRERALLGIFPFNGQGRYRIVGELPDDLAQQRQLAYGDVKLVVDRALGFELPVTQCLWISGFSMHRRTAEQFSRQRCFLVGDAAHVHSPVGGQGMNTGLQDAANLAWKLAGVLQGRMATKVLHSYQLERMPVAREVSETTDRALRLLTGVPRWLRPLREVLLAKGLGFLAAKTGRLRKVFGRMAQLDVHYRRSALTVHHATDSGVRAGDRLPFIAVFDEKTKTHTDLHRWCEKPGFILLVLGTISHHQLNVIGQWVRQRYPRQMHLYYLPFSANNQRVFDIFAVKPTGTKTVLIRPDMYIAYINDMLNMGLIDTYMEGVLGWQGGPMDG</sequence>
<gene>
    <name evidence="5" type="ORF">SAMN05421747_10394</name>
</gene>
<dbReference type="Pfam" id="PF01494">
    <property type="entry name" value="FAD_binding_3"/>
    <property type="match status" value="1"/>
</dbReference>
<dbReference type="PANTHER" id="PTHR43004">
    <property type="entry name" value="TRK SYSTEM POTASSIUM UPTAKE PROTEIN"/>
    <property type="match status" value="1"/>
</dbReference>
<evidence type="ECO:0000256" key="3">
    <source>
        <dbReference type="ARBA" id="ARBA00022827"/>
    </source>
</evidence>
<organism evidence="5 6">
    <name type="scientific">Parapedobacter composti</name>
    <dbReference type="NCBI Taxonomy" id="623281"/>
    <lineage>
        <taxon>Bacteria</taxon>
        <taxon>Pseudomonadati</taxon>
        <taxon>Bacteroidota</taxon>
        <taxon>Sphingobacteriia</taxon>
        <taxon>Sphingobacteriales</taxon>
        <taxon>Sphingobacteriaceae</taxon>
        <taxon>Parapedobacter</taxon>
    </lineage>
</organism>
<dbReference type="PANTHER" id="PTHR43004:SF19">
    <property type="entry name" value="BINDING MONOOXYGENASE, PUTATIVE (JCVI)-RELATED"/>
    <property type="match status" value="1"/>
</dbReference>
<evidence type="ECO:0000256" key="2">
    <source>
        <dbReference type="ARBA" id="ARBA00022630"/>
    </source>
</evidence>
<protein>
    <submittedName>
        <fullName evidence="5">2-polyprenyl-6-methoxyphenol hydroxylase</fullName>
    </submittedName>
</protein>
<evidence type="ECO:0000313" key="6">
    <source>
        <dbReference type="Proteomes" id="UP000199577"/>
    </source>
</evidence>
<proteinExistence type="predicted"/>
<accession>A0A1I1FWX1</accession>
<dbReference type="Gene3D" id="3.30.70.2450">
    <property type="match status" value="1"/>
</dbReference>
<dbReference type="GO" id="GO:0016709">
    <property type="term" value="F:oxidoreductase activity, acting on paired donors, with incorporation or reduction of molecular oxygen, NAD(P)H as one donor, and incorporation of one atom of oxygen"/>
    <property type="evidence" value="ECO:0007669"/>
    <property type="project" value="UniProtKB-ARBA"/>
</dbReference>
<keyword evidence="3" id="KW-0274">FAD</keyword>